<keyword evidence="2" id="KW-1185">Reference proteome</keyword>
<sequence>MSLEVRRRLLRLLHLTSIDLEQRLRSSATTTSISSLLQDISNRLGKFPNLRPGIRFGKQSSVYDPPTLLVSHILCVTQYSKSIHRSVS</sequence>
<comment type="caution">
    <text evidence="1">The sequence shown here is derived from an EMBL/GenBank/DDBJ whole genome shotgun (WGS) entry which is preliminary data.</text>
</comment>
<evidence type="ECO:0000313" key="1">
    <source>
        <dbReference type="EMBL" id="KAI3727676.1"/>
    </source>
</evidence>
<reference evidence="1 2" key="2">
    <citation type="journal article" date="2022" name="Mol. Ecol. Resour.">
        <title>The genomes of chicory, endive, great burdock and yacon provide insights into Asteraceae paleo-polyploidization history and plant inulin production.</title>
        <authorList>
            <person name="Fan W."/>
            <person name="Wang S."/>
            <person name="Wang H."/>
            <person name="Wang A."/>
            <person name="Jiang F."/>
            <person name="Liu H."/>
            <person name="Zhao H."/>
            <person name="Xu D."/>
            <person name="Zhang Y."/>
        </authorList>
    </citation>
    <scope>NUCLEOTIDE SEQUENCE [LARGE SCALE GENOMIC DNA]</scope>
    <source>
        <strain evidence="2">cv. Niubang</strain>
    </source>
</reference>
<dbReference type="EMBL" id="CM042051">
    <property type="protein sequence ID" value="KAI3727676.1"/>
    <property type="molecule type" value="Genomic_DNA"/>
</dbReference>
<name>A0ACB9C093_ARCLA</name>
<protein>
    <submittedName>
        <fullName evidence="1">Uncharacterized protein</fullName>
    </submittedName>
</protein>
<organism evidence="1 2">
    <name type="scientific">Arctium lappa</name>
    <name type="common">Greater burdock</name>
    <name type="synonym">Lappa major</name>
    <dbReference type="NCBI Taxonomy" id="4217"/>
    <lineage>
        <taxon>Eukaryota</taxon>
        <taxon>Viridiplantae</taxon>
        <taxon>Streptophyta</taxon>
        <taxon>Embryophyta</taxon>
        <taxon>Tracheophyta</taxon>
        <taxon>Spermatophyta</taxon>
        <taxon>Magnoliopsida</taxon>
        <taxon>eudicotyledons</taxon>
        <taxon>Gunneridae</taxon>
        <taxon>Pentapetalae</taxon>
        <taxon>asterids</taxon>
        <taxon>campanulids</taxon>
        <taxon>Asterales</taxon>
        <taxon>Asteraceae</taxon>
        <taxon>Carduoideae</taxon>
        <taxon>Cardueae</taxon>
        <taxon>Arctiinae</taxon>
        <taxon>Arctium</taxon>
    </lineage>
</organism>
<dbReference type="Proteomes" id="UP001055879">
    <property type="component" value="Linkage Group LG05"/>
</dbReference>
<accession>A0ACB9C093</accession>
<gene>
    <name evidence="1" type="ORF">L6452_16294</name>
</gene>
<reference evidence="2" key="1">
    <citation type="journal article" date="2022" name="Mol. Ecol. Resour.">
        <title>The genomes of chicory, endive, great burdock and yacon provide insights into Asteraceae palaeo-polyploidization history and plant inulin production.</title>
        <authorList>
            <person name="Fan W."/>
            <person name="Wang S."/>
            <person name="Wang H."/>
            <person name="Wang A."/>
            <person name="Jiang F."/>
            <person name="Liu H."/>
            <person name="Zhao H."/>
            <person name="Xu D."/>
            <person name="Zhang Y."/>
        </authorList>
    </citation>
    <scope>NUCLEOTIDE SEQUENCE [LARGE SCALE GENOMIC DNA]</scope>
    <source>
        <strain evidence="2">cv. Niubang</strain>
    </source>
</reference>
<proteinExistence type="predicted"/>
<evidence type="ECO:0000313" key="2">
    <source>
        <dbReference type="Proteomes" id="UP001055879"/>
    </source>
</evidence>